<evidence type="ECO:0000313" key="1">
    <source>
        <dbReference type="EMBL" id="MDZ5710715.1"/>
    </source>
</evidence>
<name>A0ABU5KJ14_9BACL</name>
<dbReference type="InterPro" id="IPR009910">
    <property type="entry name" value="DUF1450"/>
</dbReference>
<dbReference type="EMBL" id="JAXQNN010000001">
    <property type="protein sequence ID" value="MDZ5710715.1"/>
    <property type="molecule type" value="Genomic_DNA"/>
</dbReference>
<evidence type="ECO:0000313" key="2">
    <source>
        <dbReference type="Proteomes" id="UP001292084"/>
    </source>
</evidence>
<organism evidence="1 2">
    <name type="scientific">Jeotgalibacillus haloalkalitolerans</name>
    <dbReference type="NCBI Taxonomy" id="3104292"/>
    <lineage>
        <taxon>Bacteria</taxon>
        <taxon>Bacillati</taxon>
        <taxon>Bacillota</taxon>
        <taxon>Bacilli</taxon>
        <taxon>Bacillales</taxon>
        <taxon>Caryophanaceae</taxon>
        <taxon>Jeotgalibacillus</taxon>
    </lineage>
</organism>
<proteinExistence type="predicted"/>
<gene>
    <name evidence="1" type="ORF">UFB30_00720</name>
</gene>
<dbReference type="Pfam" id="PF07293">
    <property type="entry name" value="DUF1450"/>
    <property type="match status" value="1"/>
</dbReference>
<accession>A0ABU5KJ14</accession>
<dbReference type="Proteomes" id="UP001292084">
    <property type="component" value="Unassembled WGS sequence"/>
</dbReference>
<dbReference type="RefSeq" id="WP_322419754.1">
    <property type="nucleotide sequence ID" value="NZ_JAXQNN010000001.1"/>
</dbReference>
<keyword evidence="2" id="KW-1185">Reference proteome</keyword>
<comment type="caution">
    <text evidence="1">The sequence shown here is derived from an EMBL/GenBank/DDBJ whole genome shotgun (WGS) entry which is preliminary data.</text>
</comment>
<reference evidence="1 2" key="1">
    <citation type="submission" date="2023-12" db="EMBL/GenBank/DDBJ databases">
        <title>Jeotgalibacillus haloalkaliphilus sp. nov., a novel salt-tolerant bacteria, isolated from the estuary of the Fenhe River into the Yellow River.</title>
        <authorList>
            <person name="Li Y."/>
        </authorList>
    </citation>
    <scope>NUCLEOTIDE SEQUENCE [LARGE SCALE GENOMIC DNA]</scope>
    <source>
        <strain evidence="1 2">HH7-29</strain>
    </source>
</reference>
<sequence length="92" mass="10373">MTHIIKFCPNNFKRQLQDTKIAVKQLPDVQVMENKCLNYCGQCIVEPFAIVNGKGVFCKTADELYPAIQQRLSIPLASAAPVSDQRKMKALY</sequence>
<protein>
    <submittedName>
        <fullName evidence="1">DUF1450 domain-containing protein</fullName>
    </submittedName>
</protein>